<protein>
    <recommendedName>
        <fullName evidence="3">SH3b domain-containing protein</fullName>
    </recommendedName>
</protein>
<evidence type="ECO:0008006" key="3">
    <source>
        <dbReference type="Google" id="ProtNLM"/>
    </source>
</evidence>
<dbReference type="EMBL" id="JBHSPC010000117">
    <property type="protein sequence ID" value="MFC5674466.1"/>
    <property type="molecule type" value="Genomic_DNA"/>
</dbReference>
<proteinExistence type="predicted"/>
<organism evidence="1 2">
    <name type="scientific">Streptomyces incanus</name>
    <dbReference type="NCBI Taxonomy" id="887453"/>
    <lineage>
        <taxon>Bacteria</taxon>
        <taxon>Bacillati</taxon>
        <taxon>Actinomycetota</taxon>
        <taxon>Actinomycetes</taxon>
        <taxon>Kitasatosporales</taxon>
        <taxon>Streptomycetaceae</taxon>
        <taxon>Streptomyces</taxon>
    </lineage>
</organism>
<evidence type="ECO:0000313" key="2">
    <source>
        <dbReference type="Proteomes" id="UP001596183"/>
    </source>
</evidence>
<dbReference type="Proteomes" id="UP001596183">
    <property type="component" value="Unassembled WGS sequence"/>
</dbReference>
<accession>A0ABW0XVS6</accession>
<sequence length="98" mass="11123">MSGDAIALACPTTWSPNPDWYDDPTSGSVKNPTAPLRPGPYADCGTRETLQQGWPMVIYCYYKNTYDSTWYYVSTYPNYTRGWIYSGNVKTEGIVWPC</sequence>
<keyword evidence="2" id="KW-1185">Reference proteome</keyword>
<gene>
    <name evidence="1" type="ORF">ACFP2V_31675</name>
</gene>
<comment type="caution">
    <text evidence="1">The sequence shown here is derived from an EMBL/GenBank/DDBJ whole genome shotgun (WGS) entry which is preliminary data.</text>
</comment>
<evidence type="ECO:0000313" key="1">
    <source>
        <dbReference type="EMBL" id="MFC5674466.1"/>
    </source>
</evidence>
<dbReference type="RefSeq" id="WP_381218716.1">
    <property type="nucleotide sequence ID" value="NZ_JBHSPC010000117.1"/>
</dbReference>
<reference evidence="2" key="1">
    <citation type="journal article" date="2019" name="Int. J. Syst. Evol. Microbiol.">
        <title>The Global Catalogue of Microorganisms (GCM) 10K type strain sequencing project: providing services to taxonomists for standard genome sequencing and annotation.</title>
        <authorList>
            <consortium name="The Broad Institute Genomics Platform"/>
            <consortium name="The Broad Institute Genome Sequencing Center for Infectious Disease"/>
            <person name="Wu L."/>
            <person name="Ma J."/>
        </authorList>
    </citation>
    <scope>NUCLEOTIDE SEQUENCE [LARGE SCALE GENOMIC DNA]</scope>
    <source>
        <strain evidence="2">JCM 13852</strain>
    </source>
</reference>
<name>A0ABW0XVS6_9ACTN</name>